<evidence type="ECO:0000313" key="1">
    <source>
        <dbReference type="EMBL" id="MDH2132307.1"/>
    </source>
</evidence>
<name>A0AA42WXV3_SPHYA</name>
<dbReference type="Proteomes" id="UP001162318">
    <property type="component" value="Unassembled WGS sequence"/>
</dbReference>
<reference evidence="1" key="1">
    <citation type="submission" date="2022-09" db="EMBL/GenBank/DDBJ databases">
        <title>Intensive care unit water sources are persistently colonized with multi-drug resistant bacteria and are the site of extensive horizontal gene transfer of antibiotic resistance genes.</title>
        <authorList>
            <person name="Diorio-Toth L."/>
        </authorList>
    </citation>
    <scope>NUCLEOTIDE SEQUENCE</scope>
    <source>
        <strain evidence="1">GD03659</strain>
    </source>
</reference>
<evidence type="ECO:0000313" key="2">
    <source>
        <dbReference type="Proteomes" id="UP001162318"/>
    </source>
</evidence>
<sequence>MALTLFQTNRLIILIQHCKDSSPFKLVAIAMSLPSKTLVGKLKDVWAIEGEKSRARILLCRPGQDPSHEIRQAAIDLDISYIRIDLGQVVTPEQHSMFAANRPRLVAVYGIDRLGAGELPAFGRLTDNGPKTLVIVICPVTVDQAERAMGAWRRLRDLEQSEQQRKEAMLKQVGSV</sequence>
<comment type="caution">
    <text evidence="1">The sequence shown here is derived from an EMBL/GenBank/DDBJ whole genome shotgun (WGS) entry which is preliminary data.</text>
</comment>
<dbReference type="RefSeq" id="WP_279728740.1">
    <property type="nucleotide sequence ID" value="NZ_JAOCKX010000019.1"/>
</dbReference>
<proteinExistence type="predicted"/>
<organism evidence="1 2">
    <name type="scientific">Sphingobium yanoikuyae</name>
    <name type="common">Sphingomonas yanoikuyae</name>
    <dbReference type="NCBI Taxonomy" id="13690"/>
    <lineage>
        <taxon>Bacteria</taxon>
        <taxon>Pseudomonadati</taxon>
        <taxon>Pseudomonadota</taxon>
        <taxon>Alphaproteobacteria</taxon>
        <taxon>Sphingomonadales</taxon>
        <taxon>Sphingomonadaceae</taxon>
        <taxon>Sphingobium</taxon>
    </lineage>
</organism>
<gene>
    <name evidence="1" type="ORF">N5J77_14335</name>
</gene>
<dbReference type="EMBL" id="JAOCKX010000019">
    <property type="protein sequence ID" value="MDH2132307.1"/>
    <property type="molecule type" value="Genomic_DNA"/>
</dbReference>
<dbReference type="AlphaFoldDB" id="A0AA42WXV3"/>
<protein>
    <submittedName>
        <fullName evidence="1">Uncharacterized protein</fullName>
    </submittedName>
</protein>
<accession>A0AA42WXV3</accession>